<evidence type="ECO:0000256" key="5">
    <source>
        <dbReference type="ARBA" id="ARBA00023136"/>
    </source>
</evidence>
<dbReference type="InterPro" id="IPR007311">
    <property type="entry name" value="ST7"/>
</dbReference>
<name>A0A2A2M0Z4_9BILA</name>
<dbReference type="Gene3D" id="1.25.40.10">
    <property type="entry name" value="Tetratricopeptide repeat domain"/>
    <property type="match status" value="1"/>
</dbReference>
<evidence type="ECO:0000256" key="2">
    <source>
        <dbReference type="ARBA" id="ARBA00009751"/>
    </source>
</evidence>
<evidence type="ECO:0000256" key="3">
    <source>
        <dbReference type="ARBA" id="ARBA00022692"/>
    </source>
</evidence>
<gene>
    <name evidence="8" type="ORF">WR25_25197</name>
</gene>
<dbReference type="PANTHER" id="PTHR12745">
    <property type="entry name" value="SUPPRESSION OF TUMORIGENICITY 7"/>
    <property type="match status" value="1"/>
</dbReference>
<keyword evidence="9" id="KW-1185">Reference proteome</keyword>
<dbReference type="CDD" id="cd11557">
    <property type="entry name" value="ST7"/>
    <property type="match status" value="1"/>
</dbReference>
<protein>
    <recommendedName>
        <fullName evidence="6">Protein ST7 homolog</fullName>
    </recommendedName>
</protein>
<evidence type="ECO:0000256" key="1">
    <source>
        <dbReference type="ARBA" id="ARBA00004141"/>
    </source>
</evidence>
<comment type="subcellular location">
    <subcellularLocation>
        <location evidence="1">Membrane</location>
        <topology evidence="1">Multi-pass membrane protein</topology>
    </subcellularLocation>
</comment>
<keyword evidence="3 7" id="KW-0812">Transmembrane</keyword>
<organism evidence="8 9">
    <name type="scientific">Diploscapter pachys</name>
    <dbReference type="NCBI Taxonomy" id="2018661"/>
    <lineage>
        <taxon>Eukaryota</taxon>
        <taxon>Metazoa</taxon>
        <taxon>Ecdysozoa</taxon>
        <taxon>Nematoda</taxon>
        <taxon>Chromadorea</taxon>
        <taxon>Rhabditida</taxon>
        <taxon>Rhabditina</taxon>
        <taxon>Rhabditomorpha</taxon>
        <taxon>Rhabditoidea</taxon>
        <taxon>Rhabditidae</taxon>
        <taxon>Diploscapter</taxon>
    </lineage>
</organism>
<dbReference type="OrthoDB" id="5914722at2759"/>
<dbReference type="AlphaFoldDB" id="A0A2A2M0Z4"/>
<dbReference type="Pfam" id="PF04184">
    <property type="entry name" value="ST7"/>
    <property type="match status" value="1"/>
</dbReference>
<keyword evidence="5 7" id="KW-0472">Membrane</keyword>
<dbReference type="Proteomes" id="UP000218231">
    <property type="component" value="Unassembled WGS sequence"/>
</dbReference>
<dbReference type="InterPro" id="IPR011990">
    <property type="entry name" value="TPR-like_helical_dom_sf"/>
</dbReference>
<accession>A0A2A2M0Z4</accession>
<dbReference type="EMBL" id="LIAE01006279">
    <property type="protein sequence ID" value="PAV91955.1"/>
    <property type="molecule type" value="Genomic_DNA"/>
</dbReference>
<evidence type="ECO:0000256" key="6">
    <source>
        <dbReference type="ARBA" id="ARBA00040270"/>
    </source>
</evidence>
<dbReference type="PANTHER" id="PTHR12745:SF6">
    <property type="entry name" value="PROTEIN ST7 HOMOLOG"/>
    <property type="match status" value="1"/>
</dbReference>
<sequence length="552" mass="62993">MVLNRLKALVAFSWTYLWALWFILVVVLIYALRGPLKISEQFEHATTYFNNLTPKFYVALTGTSSLVSGIILIFEWWYFKNNAPETTSEDGSDNDDSLDSNRAMPELKVFRNSMALLRGAEYNRYKELTGLEPLTFYDMNMSAQDHQSFFTCEEDLGRRDYEIMAVAWRERDSSSRINAAHEALRINPDCAPALILLAEEECTTVAEAENMLKRALRATETSLQNGQQPGNQLATIDFYRNGRSRRDLNMQMYIRRRLAMCARKQGRLREAVKMFKEIIREGMISNVLNVRENLIEACLEMQAYADVQALLVRYDGYGAPGSFILDIREPRSAVLSYTSALLKARVVAENFKSHFDQSSRRGLSAAEAAAIEAISRAIEFNPHVPLYLLEMKPMILPPEHYLKRGDSEALSYAFFHIQHWKRIDGALQLLKYTWKGDFASRFAMTGYCYPYSSQLETSERELLPAWHEVSVFPKKESSLLWVTQIVSCFGVVALAILAHYYPTNTTQLIYAALVSLLSSLRQLVDYLCRWAPDNVITLLSSKPVQSVAGEHA</sequence>
<evidence type="ECO:0000313" key="9">
    <source>
        <dbReference type="Proteomes" id="UP000218231"/>
    </source>
</evidence>
<evidence type="ECO:0000256" key="7">
    <source>
        <dbReference type="SAM" id="Phobius"/>
    </source>
</evidence>
<comment type="caution">
    <text evidence="8">The sequence shown here is derived from an EMBL/GenBank/DDBJ whole genome shotgun (WGS) entry which is preliminary data.</text>
</comment>
<reference evidence="8 9" key="1">
    <citation type="journal article" date="2017" name="Curr. Biol.">
        <title>Genome architecture and evolution of a unichromosomal asexual nematode.</title>
        <authorList>
            <person name="Fradin H."/>
            <person name="Zegar C."/>
            <person name="Gutwein M."/>
            <person name="Lucas J."/>
            <person name="Kovtun M."/>
            <person name="Corcoran D."/>
            <person name="Baugh L.R."/>
            <person name="Kiontke K."/>
            <person name="Gunsalus K."/>
            <person name="Fitch D.H."/>
            <person name="Piano F."/>
        </authorList>
    </citation>
    <scope>NUCLEOTIDE SEQUENCE [LARGE SCALE GENOMIC DNA]</scope>
    <source>
        <strain evidence="8">PF1309</strain>
    </source>
</reference>
<feature type="transmembrane region" description="Helical" evidence="7">
    <location>
        <begin position="56"/>
        <end position="79"/>
    </location>
</feature>
<feature type="transmembrane region" description="Helical" evidence="7">
    <location>
        <begin position="479"/>
        <end position="501"/>
    </location>
</feature>
<evidence type="ECO:0000313" key="8">
    <source>
        <dbReference type="EMBL" id="PAV91955.1"/>
    </source>
</evidence>
<comment type="similarity">
    <text evidence="2">Belongs to the ST7 family.</text>
</comment>
<dbReference type="GO" id="GO:0016020">
    <property type="term" value="C:membrane"/>
    <property type="evidence" value="ECO:0007669"/>
    <property type="project" value="UniProtKB-SubCell"/>
</dbReference>
<keyword evidence="4 7" id="KW-1133">Transmembrane helix</keyword>
<evidence type="ECO:0000256" key="4">
    <source>
        <dbReference type="ARBA" id="ARBA00022989"/>
    </source>
</evidence>
<feature type="transmembrane region" description="Helical" evidence="7">
    <location>
        <begin position="12"/>
        <end position="32"/>
    </location>
</feature>
<proteinExistence type="inferred from homology"/>